<gene>
    <name evidence="2" type="ORF">SU86_006510</name>
</gene>
<dbReference type="AlphaFoldDB" id="A0A3G1B525"/>
<dbReference type="PANTHER" id="PTHR39081">
    <property type="entry name" value="MUT7-C DOMAIN-CONTAINING PROTEIN"/>
    <property type="match status" value="1"/>
</dbReference>
<organism evidence="2 3">
    <name type="scientific">Candidatus Nitrosotenuis cloacae</name>
    <dbReference type="NCBI Taxonomy" id="1603555"/>
    <lineage>
        <taxon>Archaea</taxon>
        <taxon>Nitrososphaerota</taxon>
        <taxon>Candidatus Nitrosotenuis</taxon>
    </lineage>
</organism>
<evidence type="ECO:0000313" key="3">
    <source>
        <dbReference type="Proteomes" id="UP000266745"/>
    </source>
</evidence>
<dbReference type="GeneID" id="24874202"/>
<dbReference type="EMBL" id="CP011097">
    <property type="protein sequence ID" value="AJZ76079.1"/>
    <property type="molecule type" value="Genomic_DNA"/>
</dbReference>
<proteinExistence type="predicted"/>
<sequence>MLGTIAKKLRMLGFDTHYYNTINDDDLITSAKKENRIIITKDYILVAKAANQDIPTIQIFTITEKEQLVEITRKMSWKKLTLDNPRCSICNGILQKTSKQDIIGIIPPKVAESVQEFWQCDKCSHIYWVGTHIRNLERLIAEINDTL</sequence>
<reference evidence="2 3" key="1">
    <citation type="journal article" date="2016" name="Sci. Rep.">
        <title>A novel ammonia-oxidizing archaeon from wastewater treatment plant: Its enrichment, physiological and genomic characteristics.</title>
        <authorList>
            <person name="Li Y."/>
            <person name="Ding K."/>
            <person name="Wen X."/>
            <person name="Zhang B."/>
            <person name="Shen B."/>
            <person name="Yang Y."/>
        </authorList>
    </citation>
    <scope>NUCLEOTIDE SEQUENCE [LARGE SCALE GENOMIC DNA]</scope>
    <source>
        <strain evidence="2 3">SAT1</strain>
    </source>
</reference>
<dbReference type="KEGG" id="tah:SU86_006510"/>
<feature type="domain" description="Mut7-C RNAse" evidence="1">
    <location>
        <begin position="1"/>
        <end position="139"/>
    </location>
</feature>
<name>A0A3G1B525_9ARCH</name>
<dbReference type="InterPro" id="IPR002782">
    <property type="entry name" value="Mut7-C_RNAse_dom"/>
</dbReference>
<evidence type="ECO:0000259" key="1">
    <source>
        <dbReference type="Pfam" id="PF01927"/>
    </source>
</evidence>
<dbReference type="RefSeq" id="WP_048186718.1">
    <property type="nucleotide sequence ID" value="NZ_CP011097.1"/>
</dbReference>
<protein>
    <recommendedName>
        <fullName evidence="1">Mut7-C RNAse domain-containing protein</fullName>
    </recommendedName>
</protein>
<dbReference type="STRING" id="1603555.SU86_006510"/>
<dbReference type="Pfam" id="PF01927">
    <property type="entry name" value="Mut7-C"/>
    <property type="match status" value="1"/>
</dbReference>
<dbReference type="Proteomes" id="UP000266745">
    <property type="component" value="Chromosome"/>
</dbReference>
<accession>A0A3G1B525</accession>
<evidence type="ECO:0000313" key="2">
    <source>
        <dbReference type="EMBL" id="AJZ76079.1"/>
    </source>
</evidence>
<dbReference type="OrthoDB" id="1266at2157"/>
<keyword evidence="3" id="KW-1185">Reference proteome</keyword>
<dbReference type="PANTHER" id="PTHR39081:SF1">
    <property type="entry name" value="MUT7-C RNASE DOMAIN-CONTAINING PROTEIN"/>
    <property type="match status" value="1"/>
</dbReference>